<reference evidence="1 2" key="1">
    <citation type="submission" date="2021-06" db="EMBL/GenBank/DDBJ databases">
        <title>A haploid diamondback moth (Plutella xylostella L.) genome assembly resolves 31 chromosomes and identifies a diamide resistance mutation.</title>
        <authorList>
            <person name="Ward C.M."/>
            <person name="Perry K.D."/>
            <person name="Baker G."/>
            <person name="Powis K."/>
            <person name="Heckel D.G."/>
            <person name="Baxter S.W."/>
        </authorList>
    </citation>
    <scope>NUCLEOTIDE SEQUENCE [LARGE SCALE GENOMIC DNA]</scope>
    <source>
        <strain evidence="1 2">LV</strain>
        <tissue evidence="1">Single pupa</tissue>
    </source>
</reference>
<name>A0ABQ7Q0T6_PLUXY</name>
<dbReference type="Proteomes" id="UP000823941">
    <property type="component" value="Chromosome 23"/>
</dbReference>
<proteinExistence type="predicted"/>
<accession>A0ABQ7Q0T6</accession>
<gene>
    <name evidence="1" type="ORF">JYU34_017297</name>
</gene>
<protein>
    <submittedName>
        <fullName evidence="1">Uncharacterized protein</fullName>
    </submittedName>
</protein>
<organism evidence="1 2">
    <name type="scientific">Plutella xylostella</name>
    <name type="common">Diamondback moth</name>
    <name type="synonym">Plutella maculipennis</name>
    <dbReference type="NCBI Taxonomy" id="51655"/>
    <lineage>
        <taxon>Eukaryota</taxon>
        <taxon>Metazoa</taxon>
        <taxon>Ecdysozoa</taxon>
        <taxon>Arthropoda</taxon>
        <taxon>Hexapoda</taxon>
        <taxon>Insecta</taxon>
        <taxon>Pterygota</taxon>
        <taxon>Neoptera</taxon>
        <taxon>Endopterygota</taxon>
        <taxon>Lepidoptera</taxon>
        <taxon>Glossata</taxon>
        <taxon>Ditrysia</taxon>
        <taxon>Yponomeutoidea</taxon>
        <taxon>Plutellidae</taxon>
        <taxon>Plutella</taxon>
    </lineage>
</organism>
<comment type="caution">
    <text evidence="1">The sequence shown here is derived from an EMBL/GenBank/DDBJ whole genome shotgun (WGS) entry which is preliminary data.</text>
</comment>
<dbReference type="EMBL" id="JAHIBW010000023">
    <property type="protein sequence ID" value="KAG7298844.1"/>
    <property type="molecule type" value="Genomic_DNA"/>
</dbReference>
<evidence type="ECO:0000313" key="1">
    <source>
        <dbReference type="EMBL" id="KAG7298844.1"/>
    </source>
</evidence>
<evidence type="ECO:0000313" key="2">
    <source>
        <dbReference type="Proteomes" id="UP000823941"/>
    </source>
</evidence>
<sequence length="52" mass="5598">MDDVQSSDFGGFGRASFTLLVPVYSPAGQRAPFTTGITVKAFTSCRLQIRIS</sequence>
<keyword evidence="2" id="KW-1185">Reference proteome</keyword>